<comment type="caution">
    <text evidence="1">The sequence shown here is derived from an EMBL/GenBank/DDBJ whole genome shotgun (WGS) entry which is preliminary data.</text>
</comment>
<keyword evidence="2" id="KW-1185">Reference proteome</keyword>
<reference evidence="2" key="1">
    <citation type="journal article" date="2019" name="Int. J. Syst. Evol. Microbiol.">
        <title>The Global Catalogue of Microorganisms (GCM) 10K type strain sequencing project: providing services to taxonomists for standard genome sequencing and annotation.</title>
        <authorList>
            <consortium name="The Broad Institute Genomics Platform"/>
            <consortium name="The Broad Institute Genome Sequencing Center for Infectious Disease"/>
            <person name="Wu L."/>
            <person name="Ma J."/>
        </authorList>
    </citation>
    <scope>NUCLEOTIDE SEQUENCE [LARGE SCALE GENOMIC DNA]</scope>
    <source>
        <strain evidence="2">CCM 8934</strain>
    </source>
</reference>
<evidence type="ECO:0000313" key="2">
    <source>
        <dbReference type="Proteomes" id="UP001596227"/>
    </source>
</evidence>
<evidence type="ECO:0000313" key="1">
    <source>
        <dbReference type="EMBL" id="MFC6294015.1"/>
    </source>
</evidence>
<sequence>MKKNFIERMIEQEENNPIDFSHWTKEQLIQGADKAMTMSNRIGMYRRAKELGLPMLNPETEDFADNPANLKDPK</sequence>
<protein>
    <submittedName>
        <fullName evidence="1">Uncharacterized protein</fullName>
    </submittedName>
</protein>
<gene>
    <name evidence="1" type="ORF">ACFQH1_02030</name>
</gene>
<dbReference type="EMBL" id="JBHSSB010000004">
    <property type="protein sequence ID" value="MFC6294015.1"/>
    <property type="molecule type" value="Genomic_DNA"/>
</dbReference>
<dbReference type="Proteomes" id="UP001596227">
    <property type="component" value="Unassembled WGS sequence"/>
</dbReference>
<proteinExistence type="predicted"/>
<accession>A0ABW1UGA2</accession>
<name>A0ABW1UGA2_9LACO</name>
<organism evidence="1 2">
    <name type="scientific">Lactiplantibacillus daoliensis</name>
    <dbReference type="NCBI Taxonomy" id="2559916"/>
    <lineage>
        <taxon>Bacteria</taxon>
        <taxon>Bacillati</taxon>
        <taxon>Bacillota</taxon>
        <taxon>Bacilli</taxon>
        <taxon>Lactobacillales</taxon>
        <taxon>Lactobacillaceae</taxon>
        <taxon>Lactiplantibacillus</taxon>
    </lineage>
</organism>
<dbReference type="RefSeq" id="WP_137607520.1">
    <property type="nucleotide sequence ID" value="NZ_BJDH01000005.1"/>
</dbReference>